<proteinExistence type="predicted"/>
<protein>
    <submittedName>
        <fullName evidence="1">Uncharacterized protein</fullName>
    </submittedName>
</protein>
<dbReference type="Proteomes" id="UP000580718">
    <property type="component" value="Unassembled WGS sequence"/>
</dbReference>
<organism evidence="1 2">
    <name type="scientific">Modestobacter versicolor</name>
    <dbReference type="NCBI Taxonomy" id="429133"/>
    <lineage>
        <taxon>Bacteria</taxon>
        <taxon>Bacillati</taxon>
        <taxon>Actinomycetota</taxon>
        <taxon>Actinomycetes</taxon>
        <taxon>Geodermatophilales</taxon>
        <taxon>Geodermatophilaceae</taxon>
        <taxon>Modestobacter</taxon>
    </lineage>
</organism>
<evidence type="ECO:0000313" key="1">
    <source>
        <dbReference type="EMBL" id="MBB3674426.1"/>
    </source>
</evidence>
<gene>
    <name evidence="1" type="ORF">FHX36_000161</name>
</gene>
<accession>A0A839XZL8</accession>
<sequence>MTAPTIESALLVSARQLAEEARERRWAGPAQRRRPVPLVVRPGRRTAGR</sequence>
<dbReference type="RefSeq" id="WP_181428691.1">
    <property type="nucleotide sequence ID" value="NZ_JACIBU010000001.1"/>
</dbReference>
<dbReference type="AlphaFoldDB" id="A0A839XZL8"/>
<name>A0A839XZL8_9ACTN</name>
<dbReference type="EMBL" id="JACIBU010000001">
    <property type="protein sequence ID" value="MBB3674426.1"/>
    <property type="molecule type" value="Genomic_DNA"/>
</dbReference>
<evidence type="ECO:0000313" key="2">
    <source>
        <dbReference type="Proteomes" id="UP000580718"/>
    </source>
</evidence>
<comment type="caution">
    <text evidence="1">The sequence shown here is derived from an EMBL/GenBank/DDBJ whole genome shotgun (WGS) entry which is preliminary data.</text>
</comment>
<reference evidence="1 2" key="1">
    <citation type="submission" date="2020-08" db="EMBL/GenBank/DDBJ databases">
        <title>Sequencing the genomes of 1000 actinobacteria strains.</title>
        <authorList>
            <person name="Klenk H.-P."/>
        </authorList>
    </citation>
    <scope>NUCLEOTIDE SEQUENCE [LARGE SCALE GENOMIC DNA]</scope>
    <source>
        <strain evidence="1 2">DSM 16678</strain>
    </source>
</reference>